<evidence type="ECO:0000256" key="2">
    <source>
        <dbReference type="PIRSR" id="PIRSR601461-1"/>
    </source>
</evidence>
<dbReference type="PANTHER" id="PTHR47966">
    <property type="entry name" value="BETA-SITE APP-CLEAVING ENZYME, ISOFORM A-RELATED"/>
    <property type="match status" value="1"/>
</dbReference>
<dbReference type="PANTHER" id="PTHR47966:SF71">
    <property type="entry name" value="PEPTIDASE A1 DOMAIN-CONTAINING PROTEIN"/>
    <property type="match status" value="1"/>
</dbReference>
<dbReference type="CDD" id="cd05471">
    <property type="entry name" value="pepsin_like"/>
    <property type="match status" value="1"/>
</dbReference>
<evidence type="ECO:0000259" key="5">
    <source>
        <dbReference type="PROSITE" id="PS51767"/>
    </source>
</evidence>
<dbReference type="PRINTS" id="PR00792">
    <property type="entry name" value="PEPSIN"/>
</dbReference>
<keyword evidence="3" id="KW-1015">Disulfide bond</keyword>
<dbReference type="Gene3D" id="2.40.70.10">
    <property type="entry name" value="Acid Proteases"/>
    <property type="match status" value="2"/>
</dbReference>
<dbReference type="GO" id="GO:0006508">
    <property type="term" value="P:proteolysis"/>
    <property type="evidence" value="ECO:0007669"/>
    <property type="project" value="InterPro"/>
</dbReference>
<feature type="domain" description="Peptidase A1" evidence="5">
    <location>
        <begin position="44"/>
        <end position="360"/>
    </location>
</feature>
<feature type="active site" evidence="2">
    <location>
        <position position="62"/>
    </location>
</feature>
<protein>
    <submittedName>
        <fullName evidence="6">Peptidase A1 domain-containing protein</fullName>
    </submittedName>
</protein>
<feature type="signal peptide" evidence="4">
    <location>
        <begin position="1"/>
        <end position="16"/>
    </location>
</feature>
<dbReference type="Proteomes" id="UP000005237">
    <property type="component" value="Unassembled WGS sequence"/>
</dbReference>
<dbReference type="GO" id="GO:0004190">
    <property type="term" value="F:aspartic-type endopeptidase activity"/>
    <property type="evidence" value="ECO:0007669"/>
    <property type="project" value="InterPro"/>
</dbReference>
<feature type="active site" evidence="2">
    <location>
        <position position="257"/>
    </location>
</feature>
<dbReference type="Pfam" id="PF00026">
    <property type="entry name" value="Asp"/>
    <property type="match status" value="1"/>
</dbReference>
<accession>A0A8R1I207</accession>
<dbReference type="InterPro" id="IPR021109">
    <property type="entry name" value="Peptidase_aspartic_dom_sf"/>
</dbReference>
<evidence type="ECO:0000256" key="1">
    <source>
        <dbReference type="ARBA" id="ARBA00007447"/>
    </source>
</evidence>
<proteinExistence type="inferred from homology"/>
<sequence>MFSKLIFLVLVASSSAFVLPFKVLPAVTNITKGGQTLEQSSNFFVANLTVGTPGQLFTVIIDTTTSDLVIPDKSCTTEDNCYHKRKFDQTVSSSYYAYGQNYKFHNNAGTFQGFVGRDTAVIGDRKTDLITIPGVKILQSQTIGLLMNGLEADGVLGLSFTRASQIGGNSPFVQGVMQGDISDTFFSIWLEHFNQTDDLGTHGVIYYGGFDLVHCAPNPSYVALSSSNYYQITVSNFQTAGSASTNTNSKYIQAIVDTTNNHIVAPTSYVSQILDSIGININTVSVYPPIVPCDTKLTLTFTFVSGATATVTERDLVTSFFGTCRLQIVPTTDGQITLGIPFLRGRCTYFDPVMERIGLTPALLQS</sequence>
<dbReference type="InterPro" id="IPR033121">
    <property type="entry name" value="PEPTIDASE_A1"/>
</dbReference>
<reference evidence="7" key="1">
    <citation type="submission" date="2010-08" db="EMBL/GenBank/DDBJ databases">
        <authorList>
            <consortium name="Caenorhabditis japonica Sequencing Consortium"/>
            <person name="Wilson R.K."/>
        </authorList>
    </citation>
    <scope>NUCLEOTIDE SEQUENCE [LARGE SCALE GENOMIC DNA]</scope>
    <source>
        <strain evidence="7">DF5081</strain>
    </source>
</reference>
<dbReference type="InterPro" id="IPR034164">
    <property type="entry name" value="Pepsin-like_dom"/>
</dbReference>
<dbReference type="GO" id="GO:0005764">
    <property type="term" value="C:lysosome"/>
    <property type="evidence" value="ECO:0007669"/>
    <property type="project" value="TreeGrafter"/>
</dbReference>
<evidence type="ECO:0000313" key="6">
    <source>
        <dbReference type="EnsemblMetazoa" id="CJA18638.1"/>
    </source>
</evidence>
<dbReference type="OMA" id="LYRGRCT"/>
<reference evidence="6" key="2">
    <citation type="submission" date="2022-06" db="UniProtKB">
        <authorList>
            <consortium name="EnsemblMetazoa"/>
        </authorList>
    </citation>
    <scope>IDENTIFICATION</scope>
    <source>
        <strain evidence="6">DF5081</strain>
    </source>
</reference>
<name>A0A8R1I207_CAEJA</name>
<dbReference type="SUPFAM" id="SSF50630">
    <property type="entry name" value="Acid proteases"/>
    <property type="match status" value="1"/>
</dbReference>
<evidence type="ECO:0000256" key="3">
    <source>
        <dbReference type="PIRSR" id="PIRSR601461-2"/>
    </source>
</evidence>
<dbReference type="PROSITE" id="PS51767">
    <property type="entry name" value="PEPTIDASE_A1"/>
    <property type="match status" value="1"/>
</dbReference>
<evidence type="ECO:0000256" key="4">
    <source>
        <dbReference type="SAM" id="SignalP"/>
    </source>
</evidence>
<dbReference type="EnsemblMetazoa" id="CJA18638.1">
    <property type="protein sequence ID" value="CJA18638.1"/>
    <property type="gene ID" value="WBGene00137841"/>
</dbReference>
<evidence type="ECO:0000313" key="7">
    <source>
        <dbReference type="Proteomes" id="UP000005237"/>
    </source>
</evidence>
<keyword evidence="7" id="KW-1185">Reference proteome</keyword>
<dbReference type="AlphaFoldDB" id="A0A8R1I207"/>
<comment type="similarity">
    <text evidence="1">Belongs to the peptidase A1 family.</text>
</comment>
<feature type="disulfide bond" evidence="3">
    <location>
        <begin position="75"/>
        <end position="81"/>
    </location>
</feature>
<feature type="chain" id="PRO_5035810920" evidence="4">
    <location>
        <begin position="17"/>
        <end position="366"/>
    </location>
</feature>
<keyword evidence="4" id="KW-0732">Signal</keyword>
<dbReference type="InterPro" id="IPR001461">
    <property type="entry name" value="Aspartic_peptidase_A1"/>
</dbReference>
<organism evidence="6 7">
    <name type="scientific">Caenorhabditis japonica</name>
    <dbReference type="NCBI Taxonomy" id="281687"/>
    <lineage>
        <taxon>Eukaryota</taxon>
        <taxon>Metazoa</taxon>
        <taxon>Ecdysozoa</taxon>
        <taxon>Nematoda</taxon>
        <taxon>Chromadorea</taxon>
        <taxon>Rhabditida</taxon>
        <taxon>Rhabditina</taxon>
        <taxon>Rhabditomorpha</taxon>
        <taxon>Rhabditoidea</taxon>
        <taxon>Rhabditidae</taxon>
        <taxon>Peloderinae</taxon>
        <taxon>Caenorhabditis</taxon>
    </lineage>
</organism>